<evidence type="ECO:0000313" key="9">
    <source>
        <dbReference type="Proteomes" id="UP000182486"/>
    </source>
</evidence>
<feature type="active site" description="Charge relay system" evidence="5">
    <location>
        <position position="84"/>
    </location>
</feature>
<evidence type="ECO:0000256" key="2">
    <source>
        <dbReference type="ARBA" id="ARBA00022670"/>
    </source>
</evidence>
<keyword evidence="4 5" id="KW-0720">Serine protease</keyword>
<dbReference type="InterPro" id="IPR015500">
    <property type="entry name" value="Peptidase_S8_subtilisin-rel"/>
</dbReference>
<evidence type="ECO:0000259" key="7">
    <source>
        <dbReference type="Pfam" id="PF00082"/>
    </source>
</evidence>
<proteinExistence type="inferred from homology"/>
<dbReference type="AlphaFoldDB" id="A0A1K0H2V0"/>
<keyword evidence="9" id="KW-1185">Reference proteome</keyword>
<name>A0A1K0H2V0_9ACTN</name>
<dbReference type="PRINTS" id="PR00723">
    <property type="entry name" value="SUBTILISIN"/>
</dbReference>
<evidence type="ECO:0000256" key="6">
    <source>
        <dbReference type="SAM" id="SignalP"/>
    </source>
</evidence>
<feature type="active site" description="Charge relay system" evidence="5">
    <location>
        <position position="121"/>
    </location>
</feature>
<dbReference type="InterPro" id="IPR000209">
    <property type="entry name" value="Peptidase_S8/S53_dom"/>
</dbReference>
<keyword evidence="2 5" id="KW-0645">Protease</keyword>
<dbReference type="Pfam" id="PF00082">
    <property type="entry name" value="Peptidase_S8"/>
    <property type="match status" value="1"/>
</dbReference>
<keyword evidence="6" id="KW-0732">Signal</keyword>
<dbReference type="PANTHER" id="PTHR43806">
    <property type="entry name" value="PEPTIDASE S8"/>
    <property type="match status" value="1"/>
</dbReference>
<dbReference type="EMBL" id="MEIA01000007">
    <property type="protein sequence ID" value="OJF16027.1"/>
    <property type="molecule type" value="Genomic_DNA"/>
</dbReference>
<reference evidence="8 9" key="1">
    <citation type="submission" date="2016-09" db="EMBL/GenBank/DDBJ databases">
        <title>Couchioplanes caeruleus draft genome sequence.</title>
        <authorList>
            <person name="Sheehan J."/>
            <person name="Caffrey P."/>
        </authorList>
    </citation>
    <scope>NUCLEOTIDE SEQUENCE [LARGE SCALE GENOMIC DNA]</scope>
    <source>
        <strain evidence="8 9">DSM 43634</strain>
    </source>
</reference>
<feature type="signal peptide" evidence="6">
    <location>
        <begin position="1"/>
        <end position="35"/>
    </location>
</feature>
<sequence length="505" mass="52144">MTVRRARGRRNAVAVAVTAAATVATALTGLTPAQAASPARAASVADYSFNAAGATLTDVRRITRTDVAAQRGYTGQGIGIALIDTGVAPVEGLTSGNVANGPDLSFESQVANLRWRDSYGHGTHLAGIIAGRDSARGGFTGMAPDAKLLSLKVGAANGAVDVTQVIAAIDWVVEHRNDDPRNPIRVLNLSYGTDGVLSWQKNPLSHAVQNAYRAGIAVVVASGNTGGAITNPAYDPYVITVGATDPLGTTSPADDQVASFTSMGTAPRVPDLLVPGRSVVSLRVPGSMVDATNPSARVGERYFVGSGTSQAAAVATGAAAVLLDRYPALTPDSLKCSLRQSGPSVGTSGGKMIDLDRATASLPTLCRAVGPRSTGTGSIQAARGTSIVSLNGVPLTGERDIFGPLKSSTWAVASKTGRAWRGGSWMGRPMTGTHWEGTQYGQANWAGRSWSGTNWAGRSWSDLAWAGATWNGRAWSNNLVDGVPWSGRAWSGAAWQHGTNGAWKN</sequence>
<evidence type="ECO:0000256" key="4">
    <source>
        <dbReference type="ARBA" id="ARBA00022825"/>
    </source>
</evidence>
<dbReference type="PROSITE" id="PS51318">
    <property type="entry name" value="TAT"/>
    <property type="match status" value="1"/>
</dbReference>
<dbReference type="PROSITE" id="PS51892">
    <property type="entry name" value="SUBTILASE"/>
    <property type="match status" value="1"/>
</dbReference>
<dbReference type="SUPFAM" id="SSF52743">
    <property type="entry name" value="Subtilisin-like"/>
    <property type="match status" value="1"/>
</dbReference>
<organism evidence="8 9">
    <name type="scientific">Couchioplanes caeruleus subsp. caeruleus</name>
    <dbReference type="NCBI Taxonomy" id="56427"/>
    <lineage>
        <taxon>Bacteria</taxon>
        <taxon>Bacillati</taxon>
        <taxon>Actinomycetota</taxon>
        <taxon>Actinomycetes</taxon>
        <taxon>Micromonosporales</taxon>
        <taxon>Micromonosporaceae</taxon>
        <taxon>Couchioplanes</taxon>
    </lineage>
</organism>
<gene>
    <name evidence="8" type="ORF">BG844_02010</name>
</gene>
<feature type="active site" description="Charge relay system" evidence="5">
    <location>
        <position position="309"/>
    </location>
</feature>
<dbReference type="Gene3D" id="3.40.50.200">
    <property type="entry name" value="Peptidase S8/S53 domain"/>
    <property type="match status" value="1"/>
</dbReference>
<accession>A0A1K0H2V0</accession>
<keyword evidence="3 5" id="KW-0378">Hydrolase</keyword>
<comment type="similarity">
    <text evidence="1 5">Belongs to the peptidase S8 family.</text>
</comment>
<evidence type="ECO:0000313" key="8">
    <source>
        <dbReference type="EMBL" id="OJF16027.1"/>
    </source>
</evidence>
<dbReference type="GO" id="GO:0006508">
    <property type="term" value="P:proteolysis"/>
    <property type="evidence" value="ECO:0007669"/>
    <property type="project" value="UniProtKB-KW"/>
</dbReference>
<dbReference type="GO" id="GO:0004252">
    <property type="term" value="F:serine-type endopeptidase activity"/>
    <property type="evidence" value="ECO:0007669"/>
    <property type="project" value="UniProtKB-UniRule"/>
</dbReference>
<feature type="domain" description="Peptidase S8/S53" evidence="7">
    <location>
        <begin position="75"/>
        <end position="340"/>
    </location>
</feature>
<evidence type="ECO:0000256" key="1">
    <source>
        <dbReference type="ARBA" id="ARBA00011073"/>
    </source>
</evidence>
<dbReference type="InterPro" id="IPR050131">
    <property type="entry name" value="Peptidase_S8_subtilisin-like"/>
</dbReference>
<comment type="caution">
    <text evidence="8">The sequence shown here is derived from an EMBL/GenBank/DDBJ whole genome shotgun (WGS) entry which is preliminary data.</text>
</comment>
<dbReference type="InterPro" id="IPR036852">
    <property type="entry name" value="Peptidase_S8/S53_dom_sf"/>
</dbReference>
<protein>
    <recommendedName>
        <fullName evidence="7">Peptidase S8/S53 domain-containing protein</fullName>
    </recommendedName>
</protein>
<evidence type="ECO:0000256" key="3">
    <source>
        <dbReference type="ARBA" id="ARBA00022801"/>
    </source>
</evidence>
<feature type="chain" id="PRO_5009664619" description="Peptidase S8/S53 domain-containing protein" evidence="6">
    <location>
        <begin position="36"/>
        <end position="505"/>
    </location>
</feature>
<dbReference type="InterPro" id="IPR006311">
    <property type="entry name" value="TAT_signal"/>
</dbReference>
<evidence type="ECO:0000256" key="5">
    <source>
        <dbReference type="PROSITE-ProRule" id="PRU01240"/>
    </source>
</evidence>
<dbReference type="PANTHER" id="PTHR43806:SF11">
    <property type="entry name" value="CEREVISIN-RELATED"/>
    <property type="match status" value="1"/>
</dbReference>
<dbReference type="Proteomes" id="UP000182486">
    <property type="component" value="Unassembled WGS sequence"/>
</dbReference>